<dbReference type="PANTHER" id="PTHR43434">
    <property type="entry name" value="PHOSPHOGLYCOLATE PHOSPHATASE"/>
    <property type="match status" value="1"/>
</dbReference>
<dbReference type="Gene3D" id="1.10.150.240">
    <property type="entry name" value="Putative phosphatase, domain 2"/>
    <property type="match status" value="1"/>
</dbReference>
<dbReference type="Proteomes" id="UP000184144">
    <property type="component" value="Unassembled WGS sequence"/>
</dbReference>
<dbReference type="EMBL" id="FQUV01000005">
    <property type="protein sequence ID" value="SHF31830.1"/>
    <property type="molecule type" value="Genomic_DNA"/>
</dbReference>
<proteinExistence type="inferred from homology"/>
<dbReference type="AlphaFoldDB" id="A0A1M5ANK1"/>
<evidence type="ECO:0000313" key="5">
    <source>
        <dbReference type="EMBL" id="SHF31830.1"/>
    </source>
</evidence>
<dbReference type="GO" id="GO:0006281">
    <property type="term" value="P:DNA repair"/>
    <property type="evidence" value="ECO:0007669"/>
    <property type="project" value="TreeGrafter"/>
</dbReference>
<dbReference type="InterPro" id="IPR050155">
    <property type="entry name" value="HAD-like_hydrolase_sf"/>
</dbReference>
<organism evidence="5 6">
    <name type="scientific">Litoreibacter ascidiaceicola</name>
    <dbReference type="NCBI Taxonomy" id="1486859"/>
    <lineage>
        <taxon>Bacteria</taxon>
        <taxon>Pseudomonadati</taxon>
        <taxon>Pseudomonadota</taxon>
        <taxon>Alphaproteobacteria</taxon>
        <taxon>Rhodobacterales</taxon>
        <taxon>Roseobacteraceae</taxon>
        <taxon>Litoreibacter</taxon>
    </lineage>
</organism>
<comment type="similarity">
    <text evidence="3">Belongs to the HAD-like hydrolase superfamily. CbbY/CbbZ/Gph/YieH family.</text>
</comment>
<accession>A0A1M5ANK1</accession>
<evidence type="ECO:0000256" key="3">
    <source>
        <dbReference type="ARBA" id="ARBA00006171"/>
    </source>
</evidence>
<evidence type="ECO:0000256" key="1">
    <source>
        <dbReference type="ARBA" id="ARBA00000830"/>
    </source>
</evidence>
<comment type="catalytic activity">
    <reaction evidence="1">
        <text>2-phosphoglycolate + H2O = glycolate + phosphate</text>
        <dbReference type="Rhea" id="RHEA:14369"/>
        <dbReference type="ChEBI" id="CHEBI:15377"/>
        <dbReference type="ChEBI" id="CHEBI:29805"/>
        <dbReference type="ChEBI" id="CHEBI:43474"/>
        <dbReference type="ChEBI" id="CHEBI:58033"/>
        <dbReference type="EC" id="3.1.3.18"/>
    </reaction>
</comment>
<dbReference type="InterPro" id="IPR036412">
    <property type="entry name" value="HAD-like_sf"/>
</dbReference>
<dbReference type="NCBIfam" id="TIGR01549">
    <property type="entry name" value="HAD-SF-IA-v1"/>
    <property type="match status" value="1"/>
</dbReference>
<reference evidence="6" key="1">
    <citation type="submission" date="2016-11" db="EMBL/GenBank/DDBJ databases">
        <authorList>
            <person name="Varghese N."/>
            <person name="Submissions S."/>
        </authorList>
    </citation>
    <scope>NUCLEOTIDE SEQUENCE [LARGE SCALE GENOMIC DNA]</scope>
    <source>
        <strain evidence="6">DSM 100566</strain>
    </source>
</reference>
<name>A0A1M5ANK1_9RHOB</name>
<dbReference type="InterPro" id="IPR023198">
    <property type="entry name" value="PGP-like_dom2"/>
</dbReference>
<dbReference type="InterPro" id="IPR023214">
    <property type="entry name" value="HAD_sf"/>
</dbReference>
<gene>
    <name evidence="5" type="ORF">SAMN05444273_105120</name>
</gene>
<keyword evidence="6" id="KW-1185">Reference proteome</keyword>
<evidence type="ECO:0000256" key="2">
    <source>
        <dbReference type="ARBA" id="ARBA00004818"/>
    </source>
</evidence>
<evidence type="ECO:0000256" key="4">
    <source>
        <dbReference type="ARBA" id="ARBA00013078"/>
    </source>
</evidence>
<dbReference type="Pfam" id="PF13419">
    <property type="entry name" value="HAD_2"/>
    <property type="match status" value="1"/>
</dbReference>
<evidence type="ECO:0000313" key="6">
    <source>
        <dbReference type="Proteomes" id="UP000184144"/>
    </source>
</evidence>
<dbReference type="SUPFAM" id="SSF56784">
    <property type="entry name" value="HAD-like"/>
    <property type="match status" value="1"/>
</dbReference>
<dbReference type="GO" id="GO:0005829">
    <property type="term" value="C:cytosol"/>
    <property type="evidence" value="ECO:0007669"/>
    <property type="project" value="TreeGrafter"/>
</dbReference>
<protein>
    <recommendedName>
        <fullName evidence="4">phosphoglycolate phosphatase</fullName>
        <ecNumber evidence="4">3.1.3.18</ecNumber>
    </recommendedName>
</protein>
<dbReference type="PANTHER" id="PTHR43434:SF1">
    <property type="entry name" value="PHOSPHOGLYCOLATE PHOSPHATASE"/>
    <property type="match status" value="1"/>
</dbReference>
<dbReference type="InterPro" id="IPR041492">
    <property type="entry name" value="HAD_2"/>
</dbReference>
<sequence>MIKHAFALSGCHLEQSKLEELFAETVEDYDRNIAVDTVLYPGIRGSLEAFQVNGWLLAVCTNKPIKQATKLLDELNIAPHFVAVTGVDSFEFKKPDPRHLTRTIELAGGRTDLAVMVGDTITDILAAQNAGIPVVAVDFGYSDVHVKTLAPDRVISSFDDLYSEATSLII</sequence>
<dbReference type="STRING" id="1486859.SAMN05444273_105120"/>
<comment type="pathway">
    <text evidence="2">Organic acid metabolism; glycolate biosynthesis; glycolate from 2-phosphoglycolate: step 1/1.</text>
</comment>
<dbReference type="EC" id="3.1.3.18" evidence="4"/>
<dbReference type="GO" id="GO:0008967">
    <property type="term" value="F:phosphoglycolate phosphatase activity"/>
    <property type="evidence" value="ECO:0007669"/>
    <property type="project" value="UniProtKB-EC"/>
</dbReference>
<dbReference type="Gene3D" id="3.40.50.1000">
    <property type="entry name" value="HAD superfamily/HAD-like"/>
    <property type="match status" value="1"/>
</dbReference>
<dbReference type="InterPro" id="IPR006439">
    <property type="entry name" value="HAD-SF_hydro_IA"/>
</dbReference>